<gene>
    <name evidence="1" type="ORF">ACFQJC_09225</name>
</gene>
<dbReference type="InterPro" id="IPR011991">
    <property type="entry name" value="ArsR-like_HTH"/>
</dbReference>
<organism evidence="1 2">
    <name type="scientific">Haloferax namakaokahaiae</name>
    <dbReference type="NCBI Taxonomy" id="1748331"/>
    <lineage>
        <taxon>Archaea</taxon>
        <taxon>Methanobacteriati</taxon>
        <taxon>Methanobacteriota</taxon>
        <taxon>Stenosarchaea group</taxon>
        <taxon>Halobacteria</taxon>
        <taxon>Halobacteriales</taxon>
        <taxon>Haloferacaceae</taxon>
        <taxon>Haloferax</taxon>
    </lineage>
</organism>
<dbReference type="AlphaFoldDB" id="A0ABD5ZFH2"/>
<dbReference type="InterPro" id="IPR055944">
    <property type="entry name" value="DUF7522"/>
</dbReference>
<dbReference type="Pfam" id="PF24366">
    <property type="entry name" value="DUF7522"/>
    <property type="match status" value="1"/>
</dbReference>
<comment type="caution">
    <text evidence="1">The sequence shown here is derived from an EMBL/GenBank/DDBJ whole genome shotgun (WGS) entry which is preliminary data.</text>
</comment>
<evidence type="ECO:0000313" key="1">
    <source>
        <dbReference type="EMBL" id="MFC7203695.1"/>
    </source>
</evidence>
<dbReference type="InterPro" id="IPR036388">
    <property type="entry name" value="WH-like_DNA-bd_sf"/>
</dbReference>
<dbReference type="CDD" id="cd00090">
    <property type="entry name" value="HTH_ARSR"/>
    <property type="match status" value="1"/>
</dbReference>
<dbReference type="SUPFAM" id="SSF46785">
    <property type="entry name" value="Winged helix' DNA-binding domain"/>
    <property type="match status" value="1"/>
</dbReference>
<proteinExistence type="predicted"/>
<protein>
    <submittedName>
        <fullName evidence="1">Winged helix-turn-helix domain-containing protein</fullName>
    </submittedName>
</protein>
<sequence length="229" mass="24818">MSEAWNAAGYIASSRYRLAVCEYLDENGSGLPSRIASDTGLAQPHVSRALSELREKNIVELLVPESQQKGRLYGLTDLGVAAYKKVAVDRLGELAVVEPTEFPNTNLVTELTNAYAGQLRGIVWCEPDQTWVCFTADELSRDYDTETLKALVSTLTNGEPVDTDTGGGPAGDIQFVVYGLEDALIVRVQLDSETDLLVSVELGFDESITELAESCQEVALTAPIEGRVN</sequence>
<name>A0ABD5ZFH2_9EURY</name>
<accession>A0ABD5ZFH2</accession>
<dbReference type="EMBL" id="JBHTAA010000005">
    <property type="protein sequence ID" value="MFC7203695.1"/>
    <property type="molecule type" value="Genomic_DNA"/>
</dbReference>
<dbReference type="InterPro" id="IPR036390">
    <property type="entry name" value="WH_DNA-bd_sf"/>
</dbReference>
<dbReference type="Gene3D" id="1.10.10.10">
    <property type="entry name" value="Winged helix-like DNA-binding domain superfamily/Winged helix DNA-binding domain"/>
    <property type="match status" value="1"/>
</dbReference>
<evidence type="ECO:0000313" key="2">
    <source>
        <dbReference type="Proteomes" id="UP001596481"/>
    </source>
</evidence>
<dbReference type="RefSeq" id="WP_390223032.1">
    <property type="nucleotide sequence ID" value="NZ_JBHTAA010000005.1"/>
</dbReference>
<reference evidence="1 2" key="1">
    <citation type="journal article" date="2019" name="Int. J. Syst. Evol. Microbiol.">
        <title>The Global Catalogue of Microorganisms (GCM) 10K type strain sequencing project: providing services to taxonomists for standard genome sequencing and annotation.</title>
        <authorList>
            <consortium name="The Broad Institute Genomics Platform"/>
            <consortium name="The Broad Institute Genome Sequencing Center for Infectious Disease"/>
            <person name="Wu L."/>
            <person name="Ma J."/>
        </authorList>
    </citation>
    <scope>NUCLEOTIDE SEQUENCE [LARGE SCALE GENOMIC DNA]</scope>
    <source>
        <strain evidence="1 2">DSM 29988</strain>
    </source>
</reference>
<dbReference type="Proteomes" id="UP001596481">
    <property type="component" value="Unassembled WGS sequence"/>
</dbReference>
<keyword evidence="2" id="KW-1185">Reference proteome</keyword>